<evidence type="ECO:0000259" key="2">
    <source>
        <dbReference type="Pfam" id="PF00582"/>
    </source>
</evidence>
<reference evidence="3 4" key="1">
    <citation type="submission" date="2020-08" db="EMBL/GenBank/DDBJ databases">
        <title>Sequencing the genomes of 1000 actinobacteria strains.</title>
        <authorList>
            <person name="Klenk H.-P."/>
        </authorList>
    </citation>
    <scope>NUCLEOTIDE SEQUENCE [LARGE SCALE GENOMIC DNA]</scope>
    <source>
        <strain evidence="3 4">DSM 28796</strain>
    </source>
</reference>
<dbReference type="PANTHER" id="PTHR46268:SF6">
    <property type="entry name" value="UNIVERSAL STRESS PROTEIN UP12"/>
    <property type="match status" value="1"/>
</dbReference>
<organism evidence="3 4">
    <name type="scientific">Brachybacterium aquaticum</name>
    <dbReference type="NCBI Taxonomy" id="1432564"/>
    <lineage>
        <taxon>Bacteria</taxon>
        <taxon>Bacillati</taxon>
        <taxon>Actinomycetota</taxon>
        <taxon>Actinomycetes</taxon>
        <taxon>Micrococcales</taxon>
        <taxon>Dermabacteraceae</taxon>
        <taxon>Brachybacterium</taxon>
    </lineage>
</organism>
<name>A0A841AJB1_9MICO</name>
<comment type="caution">
    <text evidence="3">The sequence shown here is derived from an EMBL/GenBank/DDBJ whole genome shotgun (WGS) entry which is preliminary data.</text>
</comment>
<gene>
    <name evidence="3" type="ORF">HNR70_002937</name>
</gene>
<dbReference type="AlphaFoldDB" id="A0A841AJB1"/>
<keyword evidence="4" id="KW-1185">Reference proteome</keyword>
<dbReference type="PRINTS" id="PR01438">
    <property type="entry name" value="UNVRSLSTRESS"/>
</dbReference>
<dbReference type="Gene3D" id="3.40.50.620">
    <property type="entry name" value="HUPs"/>
    <property type="match status" value="1"/>
</dbReference>
<evidence type="ECO:0000256" key="1">
    <source>
        <dbReference type="ARBA" id="ARBA00008791"/>
    </source>
</evidence>
<comment type="similarity">
    <text evidence="1">Belongs to the universal stress protein A family.</text>
</comment>
<dbReference type="SUPFAM" id="SSF52402">
    <property type="entry name" value="Adenine nucleotide alpha hydrolases-like"/>
    <property type="match status" value="1"/>
</dbReference>
<dbReference type="InterPro" id="IPR014729">
    <property type="entry name" value="Rossmann-like_a/b/a_fold"/>
</dbReference>
<dbReference type="PANTHER" id="PTHR46268">
    <property type="entry name" value="STRESS RESPONSE PROTEIN NHAX"/>
    <property type="match status" value="1"/>
</dbReference>
<dbReference type="InterPro" id="IPR006015">
    <property type="entry name" value="Universal_stress_UspA"/>
</dbReference>
<dbReference type="InterPro" id="IPR006016">
    <property type="entry name" value="UspA"/>
</dbReference>
<dbReference type="RefSeq" id="WP_184326331.1">
    <property type="nucleotide sequence ID" value="NZ_JACHLZ010000001.1"/>
</dbReference>
<dbReference type="Pfam" id="PF00582">
    <property type="entry name" value="Usp"/>
    <property type="match status" value="1"/>
</dbReference>
<evidence type="ECO:0000313" key="3">
    <source>
        <dbReference type="EMBL" id="MBB5833124.1"/>
    </source>
</evidence>
<protein>
    <submittedName>
        <fullName evidence="3">Nucleotide-binding universal stress UspA family protein</fullName>
    </submittedName>
</protein>
<proteinExistence type="inferred from homology"/>
<dbReference type="EMBL" id="JACHLZ010000001">
    <property type="protein sequence ID" value="MBB5833124.1"/>
    <property type="molecule type" value="Genomic_DNA"/>
</dbReference>
<feature type="domain" description="UspA" evidence="2">
    <location>
        <begin position="3"/>
        <end position="128"/>
    </location>
</feature>
<accession>A0A841AJB1</accession>
<dbReference type="Proteomes" id="UP000588158">
    <property type="component" value="Unassembled WGS sequence"/>
</dbReference>
<sequence length="138" mass="15162">MPTVLLAYVPSATSEAAFEFAVEEAARRDASLLVLASERAPDPRKARGVTDLRPLQERLEETGLAFELRTVPKRDDPADDILDAIEHHEDTVLAVLGIRKRTPIGKILLGSTSQRVAIESPVPVVLVKPRDFVAPTRF</sequence>
<evidence type="ECO:0000313" key="4">
    <source>
        <dbReference type="Proteomes" id="UP000588158"/>
    </source>
</evidence>
<dbReference type="CDD" id="cd00293">
    <property type="entry name" value="USP-like"/>
    <property type="match status" value="1"/>
</dbReference>